<dbReference type="EMBL" id="DPBP01000025">
    <property type="protein sequence ID" value="HCE17361.1"/>
    <property type="molecule type" value="Genomic_DNA"/>
</dbReference>
<evidence type="ECO:0000256" key="2">
    <source>
        <dbReference type="ARBA" id="ARBA00022741"/>
    </source>
</evidence>
<dbReference type="STRING" id="229919.GCA_001050195_03259"/>
<proteinExistence type="predicted"/>
<dbReference type="SMART" id="SM00382">
    <property type="entry name" value="AAA"/>
    <property type="match status" value="1"/>
</dbReference>
<reference evidence="7" key="2">
    <citation type="submission" date="2015-07" db="EMBL/GenBank/DDBJ databases">
        <title>Draft Genome Sequences of Anaerolinea thermolimosa IMO-1, Bellilinea caldifistulae GOMI-1, Leptolinea tardivitalis YMTK-2, Levilinea saccharolytica KIBI-1,Longilinea arvoryzae KOME-1, Previously Described as Members of the Anaerolineaceae (Chloroflexi).</title>
        <authorList>
            <person name="Sekiguchi Y."/>
            <person name="Ohashi A."/>
            <person name="Matsuura N."/>
            <person name="Tourlousse M.D."/>
        </authorList>
    </citation>
    <scope>NUCLEOTIDE SEQUENCE [LARGE SCALE GENOMIC DNA]</scope>
    <source>
        <strain evidence="7">IMO-1</strain>
    </source>
</reference>
<evidence type="ECO:0000259" key="4">
    <source>
        <dbReference type="PROSITE" id="PS50893"/>
    </source>
</evidence>
<accession>A0A3D1JFI7</accession>
<dbReference type="FunFam" id="3.40.50.300:FF:000032">
    <property type="entry name" value="Export ABC transporter ATP-binding protein"/>
    <property type="match status" value="1"/>
</dbReference>
<dbReference type="PANTHER" id="PTHR24220">
    <property type="entry name" value="IMPORT ATP-BINDING PROTEIN"/>
    <property type="match status" value="1"/>
</dbReference>
<dbReference type="InterPro" id="IPR017911">
    <property type="entry name" value="MacB-like_ATP-bd"/>
</dbReference>
<protein>
    <submittedName>
        <fullName evidence="6">ABC transporter ATP-binding protein</fullName>
    </submittedName>
    <submittedName>
        <fullName evidence="5">ABC-type antimicrobial peptide transport system, ATPase component</fullName>
    </submittedName>
</protein>
<keyword evidence="3 6" id="KW-0067">ATP-binding</keyword>
<evidence type="ECO:0000256" key="3">
    <source>
        <dbReference type="ARBA" id="ARBA00022840"/>
    </source>
</evidence>
<dbReference type="OrthoDB" id="9804270at2"/>
<keyword evidence="2" id="KW-0547">Nucleotide-binding</keyword>
<dbReference type="Pfam" id="PF00005">
    <property type="entry name" value="ABC_tran"/>
    <property type="match status" value="1"/>
</dbReference>
<evidence type="ECO:0000256" key="1">
    <source>
        <dbReference type="ARBA" id="ARBA00022448"/>
    </source>
</evidence>
<evidence type="ECO:0000313" key="5">
    <source>
        <dbReference type="EMBL" id="GAP08419.1"/>
    </source>
</evidence>
<organism evidence="6 8">
    <name type="scientific">Anaerolinea thermolimosa</name>
    <dbReference type="NCBI Taxonomy" id="229919"/>
    <lineage>
        <taxon>Bacteria</taxon>
        <taxon>Bacillati</taxon>
        <taxon>Chloroflexota</taxon>
        <taxon>Anaerolineae</taxon>
        <taxon>Anaerolineales</taxon>
        <taxon>Anaerolineaceae</taxon>
        <taxon>Anaerolinea</taxon>
    </lineage>
</organism>
<dbReference type="PROSITE" id="PS00211">
    <property type="entry name" value="ABC_TRANSPORTER_1"/>
    <property type="match status" value="1"/>
</dbReference>
<dbReference type="InterPro" id="IPR003593">
    <property type="entry name" value="AAA+_ATPase"/>
</dbReference>
<dbReference type="PROSITE" id="PS50893">
    <property type="entry name" value="ABC_TRANSPORTER_2"/>
    <property type="match status" value="1"/>
</dbReference>
<dbReference type="GO" id="GO:0098796">
    <property type="term" value="C:membrane protein complex"/>
    <property type="evidence" value="ECO:0007669"/>
    <property type="project" value="UniProtKB-ARBA"/>
</dbReference>
<dbReference type="Gene3D" id="3.40.50.300">
    <property type="entry name" value="P-loop containing nucleotide triphosphate hydrolases"/>
    <property type="match status" value="1"/>
</dbReference>
<dbReference type="PANTHER" id="PTHR24220:SF86">
    <property type="entry name" value="ABC TRANSPORTER ABCH.1"/>
    <property type="match status" value="1"/>
</dbReference>
<feature type="domain" description="ABC transporter" evidence="4">
    <location>
        <begin position="7"/>
        <end position="227"/>
    </location>
</feature>
<gene>
    <name evidence="5" type="ORF">ATHL_03321</name>
    <name evidence="6" type="ORF">DEQ80_05840</name>
</gene>
<reference evidence="6 8" key="3">
    <citation type="journal article" date="2018" name="Nat. Biotechnol.">
        <title>A standardized bacterial taxonomy based on genome phylogeny substantially revises the tree of life.</title>
        <authorList>
            <person name="Parks D.H."/>
            <person name="Chuvochina M."/>
            <person name="Waite D.W."/>
            <person name="Rinke C."/>
            <person name="Skarshewski A."/>
            <person name="Chaumeil P.A."/>
            <person name="Hugenholtz P."/>
        </authorList>
    </citation>
    <scope>NUCLEOTIDE SEQUENCE [LARGE SCALE GENOMIC DNA]</scope>
    <source>
        <strain evidence="6">UBA8781</strain>
    </source>
</reference>
<dbReference type="RefSeq" id="WP_062196007.1">
    <property type="nucleotide sequence ID" value="NZ_DF967966.1"/>
</dbReference>
<evidence type="ECO:0000313" key="7">
    <source>
        <dbReference type="Proteomes" id="UP000253922"/>
    </source>
</evidence>
<dbReference type="GO" id="GO:0022857">
    <property type="term" value="F:transmembrane transporter activity"/>
    <property type="evidence" value="ECO:0007669"/>
    <property type="project" value="UniProtKB-ARBA"/>
</dbReference>
<keyword evidence="7" id="KW-1185">Reference proteome</keyword>
<dbReference type="GO" id="GO:0005886">
    <property type="term" value="C:plasma membrane"/>
    <property type="evidence" value="ECO:0007669"/>
    <property type="project" value="TreeGrafter"/>
</dbReference>
<evidence type="ECO:0000313" key="6">
    <source>
        <dbReference type="EMBL" id="HCE17361.1"/>
    </source>
</evidence>
<dbReference type="Proteomes" id="UP000253922">
    <property type="component" value="Unassembled WGS sequence"/>
</dbReference>
<dbReference type="InterPro" id="IPR027417">
    <property type="entry name" value="P-loop_NTPase"/>
</dbReference>
<dbReference type="Proteomes" id="UP000264141">
    <property type="component" value="Unassembled WGS sequence"/>
</dbReference>
<dbReference type="GO" id="GO:0016887">
    <property type="term" value="F:ATP hydrolysis activity"/>
    <property type="evidence" value="ECO:0007669"/>
    <property type="project" value="InterPro"/>
</dbReference>
<reference evidence="5" key="1">
    <citation type="journal article" date="2015" name="Genome Announc.">
        <title>Draft Genome Sequences of Anaerolinea thermolimosa IMO-1, Bellilinea caldifistulae GOMI-1, Leptolinea tardivitalis YMTK-2, Levilinea saccharolytica KIBI-1, Longilinea arvoryzae KOME-1, Previously Described as Members of the Class Anaerolineae (Chloroflexi).</title>
        <authorList>
            <person name="Matsuura N."/>
            <person name="Tourlousse M.D."/>
            <person name="Ohashi A."/>
            <person name="Hugenholtz P."/>
            <person name="Sekiguchi Y."/>
        </authorList>
    </citation>
    <scope>NUCLEOTIDE SEQUENCE</scope>
    <source>
        <strain evidence="5">IMO-1</strain>
    </source>
</reference>
<dbReference type="EMBL" id="DF967966">
    <property type="protein sequence ID" value="GAP08419.1"/>
    <property type="molecule type" value="Genomic_DNA"/>
</dbReference>
<evidence type="ECO:0000313" key="8">
    <source>
        <dbReference type="Proteomes" id="UP000264141"/>
    </source>
</evidence>
<dbReference type="CDD" id="cd03255">
    <property type="entry name" value="ABC_MJ0796_LolCDE_FtsE"/>
    <property type="match status" value="1"/>
</dbReference>
<keyword evidence="1" id="KW-0813">Transport</keyword>
<dbReference type="InterPro" id="IPR015854">
    <property type="entry name" value="ABC_transpr_LolD-like"/>
</dbReference>
<dbReference type="InterPro" id="IPR017871">
    <property type="entry name" value="ABC_transporter-like_CS"/>
</dbReference>
<dbReference type="AlphaFoldDB" id="A0A3D1JFI7"/>
<dbReference type="GO" id="GO:0005524">
    <property type="term" value="F:ATP binding"/>
    <property type="evidence" value="ECO:0007669"/>
    <property type="project" value="UniProtKB-KW"/>
</dbReference>
<dbReference type="SUPFAM" id="SSF52540">
    <property type="entry name" value="P-loop containing nucleoside triphosphate hydrolases"/>
    <property type="match status" value="1"/>
</dbReference>
<dbReference type="InterPro" id="IPR003439">
    <property type="entry name" value="ABC_transporter-like_ATP-bd"/>
</dbReference>
<sequence length="227" mass="24850">MSDDPVIRVKHLRKVYRMGMIEVQALQDISFEIQRGEILSIMGPSGSGKSTLMNILGCLDSPTSGEYILDGVPVANLRDDQLAQIRNRKVGFVFQSFNLLPRLTALANTGLPLRYAGVVKGRDTRARQALEAVGLGERLNHRPTELSGGQQQRVAIARALVNDPAILLADEPTGNLDSKAGREIMELLLTLNRERGTTVIIVTHDPTIAAQTQRVIHLRDGLIEEAA</sequence>
<name>A0A3D1JFI7_9CHLR</name>